<feature type="compositionally biased region" description="Basic residues" evidence="1">
    <location>
        <begin position="126"/>
        <end position="135"/>
    </location>
</feature>
<proteinExistence type="predicted"/>
<name>A0A2S4KWU4_9HYPO</name>
<dbReference type="GO" id="GO:0071011">
    <property type="term" value="C:precatalytic spliceosome"/>
    <property type="evidence" value="ECO:0007669"/>
    <property type="project" value="TreeGrafter"/>
</dbReference>
<dbReference type="SUPFAM" id="SSF54928">
    <property type="entry name" value="RNA-binding domain, RBD"/>
    <property type="match status" value="1"/>
</dbReference>
<feature type="compositionally biased region" description="Low complexity" evidence="1">
    <location>
        <begin position="84"/>
        <end position="94"/>
    </location>
</feature>
<dbReference type="PROSITE" id="PS50174">
    <property type="entry name" value="G_PATCH"/>
    <property type="match status" value="1"/>
</dbReference>
<evidence type="ECO:0000313" key="4">
    <source>
        <dbReference type="Proteomes" id="UP000237481"/>
    </source>
</evidence>
<organism evidence="3 4">
    <name type="scientific">Tolypocladium paradoxum</name>
    <dbReference type="NCBI Taxonomy" id="94208"/>
    <lineage>
        <taxon>Eukaryota</taxon>
        <taxon>Fungi</taxon>
        <taxon>Dikarya</taxon>
        <taxon>Ascomycota</taxon>
        <taxon>Pezizomycotina</taxon>
        <taxon>Sordariomycetes</taxon>
        <taxon>Hypocreomycetidae</taxon>
        <taxon>Hypocreales</taxon>
        <taxon>Ophiocordycipitaceae</taxon>
        <taxon>Tolypocladium</taxon>
    </lineage>
</organism>
<feature type="compositionally biased region" description="Basic and acidic residues" evidence="1">
    <location>
        <begin position="116"/>
        <end position="125"/>
    </location>
</feature>
<feature type="compositionally biased region" description="Pro residues" evidence="1">
    <location>
        <begin position="252"/>
        <end position="272"/>
    </location>
</feature>
<dbReference type="PANTHER" id="PTHR13288:SF8">
    <property type="entry name" value="SPLICING FACTOR 45"/>
    <property type="match status" value="1"/>
</dbReference>
<feature type="domain" description="G-patch" evidence="2">
    <location>
        <begin position="323"/>
        <end position="374"/>
    </location>
</feature>
<dbReference type="Pfam" id="PF01585">
    <property type="entry name" value="G-patch"/>
    <property type="match status" value="1"/>
</dbReference>
<feature type="region of interest" description="Disordered" evidence="1">
    <location>
        <begin position="185"/>
        <end position="322"/>
    </location>
</feature>
<comment type="caution">
    <text evidence="3">The sequence shown here is derived from an EMBL/GenBank/DDBJ whole genome shotgun (WGS) entry which is preliminary data.</text>
</comment>
<dbReference type="PANTHER" id="PTHR13288">
    <property type="entry name" value="SPLICING FACTOR 45 SPF45"/>
    <property type="match status" value="1"/>
</dbReference>
<feature type="compositionally biased region" description="Pro residues" evidence="1">
    <location>
        <begin position="197"/>
        <end position="231"/>
    </location>
</feature>
<feature type="region of interest" description="Disordered" evidence="1">
    <location>
        <begin position="1"/>
        <end position="167"/>
    </location>
</feature>
<evidence type="ECO:0000259" key="2">
    <source>
        <dbReference type="PROSITE" id="PS50174"/>
    </source>
</evidence>
<dbReference type="AlphaFoldDB" id="A0A2S4KWU4"/>
<feature type="compositionally biased region" description="Pro residues" evidence="1">
    <location>
        <begin position="1"/>
        <end position="17"/>
    </location>
</feature>
<dbReference type="InterPro" id="IPR035979">
    <property type="entry name" value="RBD_domain_sf"/>
</dbReference>
<dbReference type="Gene3D" id="3.30.70.330">
    <property type="match status" value="1"/>
</dbReference>
<dbReference type="InterPro" id="IPR040052">
    <property type="entry name" value="RBM17"/>
</dbReference>
<accession>A0A2S4KWU4</accession>
<keyword evidence="4" id="KW-1185">Reference proteome</keyword>
<dbReference type="EMBL" id="PKSG01000501">
    <property type="protein sequence ID" value="POR34640.1"/>
    <property type="molecule type" value="Genomic_DNA"/>
</dbReference>
<dbReference type="InterPro" id="IPR000467">
    <property type="entry name" value="G_patch_dom"/>
</dbReference>
<dbReference type="GO" id="GO:0045292">
    <property type="term" value="P:mRNA cis splicing, via spliceosome"/>
    <property type="evidence" value="ECO:0007669"/>
    <property type="project" value="InterPro"/>
</dbReference>
<evidence type="ECO:0000313" key="3">
    <source>
        <dbReference type="EMBL" id="POR34640.1"/>
    </source>
</evidence>
<sequence>MAPPRPPQSPPPPPPPRGGLSLYDNIHDPNDPTPTATISAAPVMYNQANATPAEAKKPTDPALRFQPQIRRPSAKQVKSKTTVPKAIPQAAPMPAAGPVPPKTTLADWAGNDEEDCIHGAGEKPQRGGRKNKRRRQQGEEAGPTNWDDFYDPSKPTNVEEYQQSDEKVGEVVEWKALLYKHRNGGKGTRQMLQNQFAPPPPSAFAPPPESAFAPPPPSAFAPPPPSPPQPPAQDQTGNEAFARRLALSAGQPPQPPSPPPPPPRSTTPPPPSDLAVISRAPVRYTQPSNVRDSEDDEMDSPPPVLGSGADETEQLQRSTRPGQAGFAYRLMNKYGWTQGTGLGADESGIVNPLRAKVEKRRRKADADGGGWAEPGSKGKILGGRRKEEQGKFGKMSEVVVLQNMLENMPDLQTEISEGLGQEIGEECGEKYGRVERLYIDQEARQVFMKFTDQVSALRAVTELDGRVFNGNTIVPKFYDADKFEEGIYTST</sequence>
<reference evidence="3 4" key="1">
    <citation type="submission" date="2018-01" db="EMBL/GenBank/DDBJ databases">
        <title>Harnessing the power of phylogenomics to disentangle the directionality and signatures of interkingdom host jumping in the parasitic fungal genus Tolypocladium.</title>
        <authorList>
            <person name="Quandt C.A."/>
            <person name="Patterson W."/>
            <person name="Spatafora J.W."/>
        </authorList>
    </citation>
    <scope>NUCLEOTIDE SEQUENCE [LARGE SCALE GENOMIC DNA]</scope>
    <source>
        <strain evidence="3 4">NRBC 100945</strain>
    </source>
</reference>
<dbReference type="GO" id="GO:0003676">
    <property type="term" value="F:nucleic acid binding"/>
    <property type="evidence" value="ECO:0007669"/>
    <property type="project" value="InterPro"/>
</dbReference>
<feature type="region of interest" description="Disordered" evidence="1">
    <location>
        <begin position="361"/>
        <end position="382"/>
    </location>
</feature>
<protein>
    <submittedName>
        <fullName evidence="3">Splicing factor 45</fullName>
    </submittedName>
</protein>
<dbReference type="SMART" id="SM00443">
    <property type="entry name" value="G_patch"/>
    <property type="match status" value="1"/>
</dbReference>
<gene>
    <name evidence="3" type="ORF">TPAR_05156</name>
</gene>
<evidence type="ECO:0000256" key="1">
    <source>
        <dbReference type="SAM" id="MobiDB-lite"/>
    </source>
</evidence>
<dbReference type="STRING" id="94208.A0A2S4KWU4"/>
<dbReference type="OrthoDB" id="5411533at2759"/>
<dbReference type="InterPro" id="IPR012677">
    <property type="entry name" value="Nucleotide-bd_a/b_plait_sf"/>
</dbReference>
<dbReference type="Proteomes" id="UP000237481">
    <property type="component" value="Unassembled WGS sequence"/>
</dbReference>